<organism evidence="2 3">
    <name type="scientific">Monoraphidium neglectum</name>
    <dbReference type="NCBI Taxonomy" id="145388"/>
    <lineage>
        <taxon>Eukaryota</taxon>
        <taxon>Viridiplantae</taxon>
        <taxon>Chlorophyta</taxon>
        <taxon>core chlorophytes</taxon>
        <taxon>Chlorophyceae</taxon>
        <taxon>CS clade</taxon>
        <taxon>Sphaeropleales</taxon>
        <taxon>Selenastraceae</taxon>
        <taxon>Monoraphidium</taxon>
    </lineage>
</organism>
<feature type="transmembrane region" description="Helical" evidence="1">
    <location>
        <begin position="61"/>
        <end position="78"/>
    </location>
</feature>
<evidence type="ECO:0000313" key="2">
    <source>
        <dbReference type="EMBL" id="KIZ01853.1"/>
    </source>
</evidence>
<proteinExistence type="predicted"/>
<keyword evidence="1" id="KW-0472">Membrane</keyword>
<dbReference type="GeneID" id="25738982"/>
<keyword evidence="1" id="KW-1133">Transmembrane helix</keyword>
<keyword evidence="3" id="KW-1185">Reference proteome</keyword>
<gene>
    <name evidence="2" type="ORF">MNEG_6106</name>
</gene>
<dbReference type="RefSeq" id="XP_013900872.1">
    <property type="nucleotide sequence ID" value="XM_014045418.1"/>
</dbReference>
<evidence type="ECO:0000256" key="1">
    <source>
        <dbReference type="SAM" id="Phobius"/>
    </source>
</evidence>
<protein>
    <submittedName>
        <fullName evidence="2">Uncharacterized protein</fullName>
    </submittedName>
</protein>
<accession>A0A0D2JS61</accession>
<dbReference type="Proteomes" id="UP000054498">
    <property type="component" value="Unassembled WGS sequence"/>
</dbReference>
<feature type="transmembrane region" description="Helical" evidence="1">
    <location>
        <begin position="6"/>
        <end position="27"/>
    </location>
</feature>
<dbReference type="KEGG" id="mng:MNEG_6106"/>
<evidence type="ECO:0000313" key="3">
    <source>
        <dbReference type="Proteomes" id="UP000054498"/>
    </source>
</evidence>
<dbReference type="OrthoDB" id="543020at2759"/>
<reference evidence="2 3" key="1">
    <citation type="journal article" date="2013" name="BMC Genomics">
        <title>Reconstruction of the lipid metabolism for the microalga Monoraphidium neglectum from its genome sequence reveals characteristics suitable for biofuel production.</title>
        <authorList>
            <person name="Bogen C."/>
            <person name="Al-Dilaimi A."/>
            <person name="Albersmeier A."/>
            <person name="Wichmann J."/>
            <person name="Grundmann M."/>
            <person name="Rupp O."/>
            <person name="Lauersen K.J."/>
            <person name="Blifernez-Klassen O."/>
            <person name="Kalinowski J."/>
            <person name="Goesmann A."/>
            <person name="Mussgnug J.H."/>
            <person name="Kruse O."/>
        </authorList>
    </citation>
    <scope>NUCLEOTIDE SEQUENCE [LARGE SCALE GENOMIC DNA]</scope>
    <source>
        <strain evidence="2 3">SAG 48.87</strain>
    </source>
</reference>
<dbReference type="AlphaFoldDB" id="A0A0D2JS61"/>
<sequence length="79" mass="8746">MVTSVYAGLLVLRNPYIYAVLTVLTVLPQNSNVTSLNNLVLLFYESGLFTSFAEAVTCVRLVTWLSMGFMVLSFSLVYA</sequence>
<dbReference type="EMBL" id="KK101182">
    <property type="protein sequence ID" value="KIZ01853.1"/>
    <property type="molecule type" value="Genomic_DNA"/>
</dbReference>
<name>A0A0D2JS61_9CHLO</name>
<keyword evidence="1" id="KW-0812">Transmembrane</keyword>